<keyword evidence="1" id="KW-0732">Signal</keyword>
<evidence type="ECO:0000313" key="3">
    <source>
        <dbReference type="Proteomes" id="UP000193144"/>
    </source>
</evidence>
<dbReference type="OrthoDB" id="3799394at2759"/>
<comment type="caution">
    <text evidence="2">The sequence shown here is derived from an EMBL/GenBank/DDBJ whole genome shotgun (WGS) entry which is preliminary data.</text>
</comment>
<organism evidence="2 3">
    <name type="scientific">Clohesyomyces aquaticus</name>
    <dbReference type="NCBI Taxonomy" id="1231657"/>
    <lineage>
        <taxon>Eukaryota</taxon>
        <taxon>Fungi</taxon>
        <taxon>Dikarya</taxon>
        <taxon>Ascomycota</taxon>
        <taxon>Pezizomycotina</taxon>
        <taxon>Dothideomycetes</taxon>
        <taxon>Pleosporomycetidae</taxon>
        <taxon>Pleosporales</taxon>
        <taxon>Lindgomycetaceae</taxon>
        <taxon>Clohesyomyces</taxon>
    </lineage>
</organism>
<proteinExistence type="predicted"/>
<keyword evidence="3" id="KW-1185">Reference proteome</keyword>
<dbReference type="Proteomes" id="UP000193144">
    <property type="component" value="Unassembled WGS sequence"/>
</dbReference>
<gene>
    <name evidence="2" type="ORF">BCR34DRAFT_590166</name>
</gene>
<name>A0A1Y1ZBU6_9PLEO</name>
<dbReference type="STRING" id="1231657.A0A1Y1ZBU6"/>
<protein>
    <recommendedName>
        <fullName evidence="4">IGFBP N-terminal domain-containing protein</fullName>
    </recommendedName>
</protein>
<evidence type="ECO:0000256" key="1">
    <source>
        <dbReference type="SAM" id="SignalP"/>
    </source>
</evidence>
<dbReference type="AlphaFoldDB" id="A0A1Y1ZBU6"/>
<accession>A0A1Y1ZBU6</accession>
<feature type="chain" id="PRO_5010989247" description="IGFBP N-terminal domain-containing protein" evidence="1">
    <location>
        <begin position="18"/>
        <end position="190"/>
    </location>
</feature>
<sequence>MKSFVIVAAALLSLAVANPVGPGKPYCYCKPPICPMELIAECKCKNSAAQSCYESYLAQGIQCPKPTPQVCGILARDPIVVPTATKPLPTAKPSLIPLGPSCAGFIGLSCPDASMTCIDAPNDGCDPKHGGADCPGICVGPRVTCGGLKGGKCPAQYKCVDDPNDSCDPLKGGADCIGICVWAGGWLEES</sequence>
<dbReference type="EMBL" id="MCFA01000106">
    <property type="protein sequence ID" value="ORY07761.1"/>
    <property type="molecule type" value="Genomic_DNA"/>
</dbReference>
<evidence type="ECO:0008006" key="4">
    <source>
        <dbReference type="Google" id="ProtNLM"/>
    </source>
</evidence>
<reference evidence="2 3" key="1">
    <citation type="submission" date="2016-07" db="EMBL/GenBank/DDBJ databases">
        <title>Pervasive Adenine N6-methylation of Active Genes in Fungi.</title>
        <authorList>
            <consortium name="DOE Joint Genome Institute"/>
            <person name="Mondo S.J."/>
            <person name="Dannebaum R.O."/>
            <person name="Kuo R.C."/>
            <person name="Labutti K."/>
            <person name="Haridas S."/>
            <person name="Kuo A."/>
            <person name="Salamov A."/>
            <person name="Ahrendt S.R."/>
            <person name="Lipzen A."/>
            <person name="Sullivan W."/>
            <person name="Andreopoulos W.B."/>
            <person name="Clum A."/>
            <person name="Lindquist E."/>
            <person name="Daum C."/>
            <person name="Ramamoorthy G.K."/>
            <person name="Gryganskyi A."/>
            <person name="Culley D."/>
            <person name="Magnuson J.K."/>
            <person name="James T.Y."/>
            <person name="O'Malley M.A."/>
            <person name="Stajich J.E."/>
            <person name="Spatafora J.W."/>
            <person name="Visel A."/>
            <person name="Grigoriev I.V."/>
        </authorList>
    </citation>
    <scope>NUCLEOTIDE SEQUENCE [LARGE SCALE GENOMIC DNA]</scope>
    <source>
        <strain evidence="2 3">CBS 115471</strain>
    </source>
</reference>
<evidence type="ECO:0000313" key="2">
    <source>
        <dbReference type="EMBL" id="ORY07761.1"/>
    </source>
</evidence>
<feature type="signal peptide" evidence="1">
    <location>
        <begin position="1"/>
        <end position="17"/>
    </location>
</feature>